<feature type="region of interest" description="Disordered" evidence="1">
    <location>
        <begin position="1"/>
        <end position="45"/>
    </location>
</feature>
<dbReference type="STRING" id="1658172.A0A1B7NJB5"/>
<proteinExistence type="predicted"/>
<gene>
    <name evidence="2" type="ORF">ACJ72_08833</name>
</gene>
<accession>A0A1B7NJB5</accession>
<dbReference type="AlphaFoldDB" id="A0A1B7NJB5"/>
<feature type="region of interest" description="Disordered" evidence="1">
    <location>
        <begin position="70"/>
        <end position="180"/>
    </location>
</feature>
<feature type="compositionally biased region" description="Low complexity" evidence="1">
    <location>
        <begin position="83"/>
        <end position="108"/>
    </location>
</feature>
<feature type="compositionally biased region" description="Basic and acidic residues" evidence="1">
    <location>
        <begin position="109"/>
        <end position="130"/>
    </location>
</feature>
<evidence type="ECO:0000256" key="1">
    <source>
        <dbReference type="SAM" id="MobiDB-lite"/>
    </source>
</evidence>
<sequence length="180" mass="19334">MDHSQDSRSSLASVRREPQPTDSMVTVPLSDVSFGPSKASDCPSRSSAVFSSAILEDSDDIIPEGTCIALPCEDPCGRDSTNRSRSTASSFSTRSNSSGGSNGPGSQEGSEHVDWRELEKTEQLESKSETGDESTALLLARLEQENNALAGNPKSGSHVRKESRPPSLQQIRKLVDDPQR</sequence>
<evidence type="ECO:0000313" key="3">
    <source>
        <dbReference type="Proteomes" id="UP000091918"/>
    </source>
</evidence>
<organism evidence="2 3">
    <name type="scientific">Emergomyces africanus</name>
    <dbReference type="NCBI Taxonomy" id="1955775"/>
    <lineage>
        <taxon>Eukaryota</taxon>
        <taxon>Fungi</taxon>
        <taxon>Dikarya</taxon>
        <taxon>Ascomycota</taxon>
        <taxon>Pezizomycotina</taxon>
        <taxon>Eurotiomycetes</taxon>
        <taxon>Eurotiomycetidae</taxon>
        <taxon>Onygenales</taxon>
        <taxon>Ajellomycetaceae</taxon>
        <taxon>Emergomyces</taxon>
    </lineage>
</organism>
<keyword evidence="3" id="KW-1185">Reference proteome</keyword>
<feature type="non-terminal residue" evidence="2">
    <location>
        <position position="180"/>
    </location>
</feature>
<dbReference type="Proteomes" id="UP000091918">
    <property type="component" value="Unassembled WGS sequence"/>
</dbReference>
<dbReference type="OrthoDB" id="159449at2759"/>
<reference evidence="2 3" key="1">
    <citation type="submission" date="2015-07" db="EMBL/GenBank/DDBJ databases">
        <title>Emmonsia species relationships and genome sequence.</title>
        <authorList>
            <person name="Cuomo C.A."/>
            <person name="Schwartz I.S."/>
            <person name="Kenyon C."/>
            <person name="de Hoog G.S."/>
            <person name="Govender N.P."/>
            <person name="Botha A."/>
            <person name="Moreno L."/>
            <person name="de Vries M."/>
            <person name="Munoz J.F."/>
            <person name="Stielow J.B."/>
        </authorList>
    </citation>
    <scope>NUCLEOTIDE SEQUENCE [LARGE SCALE GENOMIC DNA]</scope>
    <source>
        <strain evidence="2 3">CBS 136260</strain>
    </source>
</reference>
<comment type="caution">
    <text evidence="2">The sequence shown here is derived from an EMBL/GenBank/DDBJ whole genome shotgun (WGS) entry which is preliminary data.</text>
</comment>
<protein>
    <submittedName>
        <fullName evidence="2">Uncharacterized protein</fullName>
    </submittedName>
</protein>
<dbReference type="EMBL" id="LGUA01004268">
    <property type="protein sequence ID" value="OAX76874.1"/>
    <property type="molecule type" value="Genomic_DNA"/>
</dbReference>
<evidence type="ECO:0000313" key="2">
    <source>
        <dbReference type="EMBL" id="OAX76874.1"/>
    </source>
</evidence>
<name>A0A1B7NJB5_9EURO</name>